<dbReference type="Pfam" id="PF00520">
    <property type="entry name" value="Ion_trans"/>
    <property type="match status" value="1"/>
</dbReference>
<keyword evidence="4 13" id="KW-0812">Transmembrane</keyword>
<dbReference type="InterPro" id="IPR028325">
    <property type="entry name" value="VG_K_chnl"/>
</dbReference>
<feature type="transmembrane region" description="Helical" evidence="13">
    <location>
        <begin position="155"/>
        <end position="174"/>
    </location>
</feature>
<evidence type="ECO:0000256" key="3">
    <source>
        <dbReference type="ARBA" id="ARBA00022538"/>
    </source>
</evidence>
<dbReference type="OrthoDB" id="415460at2759"/>
<comment type="caution">
    <text evidence="15">The sequence shown here is derived from an EMBL/GenBank/DDBJ whole genome shotgun (WGS) entry which is preliminary data.</text>
</comment>
<evidence type="ECO:0000256" key="6">
    <source>
        <dbReference type="ARBA" id="ARBA00022882"/>
    </source>
</evidence>
<dbReference type="Gene3D" id="1.20.120.350">
    <property type="entry name" value="Voltage-gated potassium channels. Chain C"/>
    <property type="match status" value="1"/>
</dbReference>
<dbReference type="Proteomes" id="UP000613740">
    <property type="component" value="Unassembled WGS sequence"/>
</dbReference>
<feature type="transmembrane region" description="Helical" evidence="13">
    <location>
        <begin position="113"/>
        <end position="135"/>
    </location>
</feature>
<keyword evidence="6" id="KW-0851">Voltage-gated channel</keyword>
<dbReference type="GO" id="GO:0005249">
    <property type="term" value="F:voltage-gated potassium channel activity"/>
    <property type="evidence" value="ECO:0007669"/>
    <property type="project" value="InterPro"/>
</dbReference>
<dbReference type="InterPro" id="IPR005821">
    <property type="entry name" value="Ion_trans_dom"/>
</dbReference>
<dbReference type="GO" id="GO:0001508">
    <property type="term" value="P:action potential"/>
    <property type="evidence" value="ECO:0007669"/>
    <property type="project" value="TreeGrafter"/>
</dbReference>
<keyword evidence="9" id="KW-0406">Ion transport</keyword>
<evidence type="ECO:0000256" key="13">
    <source>
        <dbReference type="SAM" id="Phobius"/>
    </source>
</evidence>
<protein>
    <recommendedName>
        <fullName evidence="14">Ion transport domain-containing protein</fullName>
    </recommendedName>
</protein>
<keyword evidence="3" id="KW-0633">Potassium transport</keyword>
<evidence type="ECO:0000256" key="8">
    <source>
        <dbReference type="ARBA" id="ARBA00022989"/>
    </source>
</evidence>
<evidence type="ECO:0000313" key="16">
    <source>
        <dbReference type="Proteomes" id="UP000613740"/>
    </source>
</evidence>
<evidence type="ECO:0000256" key="1">
    <source>
        <dbReference type="ARBA" id="ARBA00004141"/>
    </source>
</evidence>
<evidence type="ECO:0000256" key="12">
    <source>
        <dbReference type="SAM" id="MobiDB-lite"/>
    </source>
</evidence>
<comment type="subcellular location">
    <subcellularLocation>
        <location evidence="1">Membrane</location>
        <topology evidence="1">Multi-pass membrane protein</topology>
    </subcellularLocation>
</comment>
<feature type="transmembrane region" description="Helical" evidence="13">
    <location>
        <begin position="248"/>
        <end position="269"/>
    </location>
</feature>
<dbReference type="PANTHER" id="PTHR11537:SF254">
    <property type="entry name" value="POTASSIUM VOLTAGE-GATED CHANNEL PROTEIN SHAB"/>
    <property type="match status" value="1"/>
</dbReference>
<keyword evidence="10 13" id="KW-0472">Membrane</keyword>
<feature type="transmembrane region" description="Helical" evidence="13">
    <location>
        <begin position="194"/>
        <end position="216"/>
    </location>
</feature>
<dbReference type="SUPFAM" id="SSF81324">
    <property type="entry name" value="Voltage-gated potassium channels"/>
    <property type="match status" value="1"/>
</dbReference>
<dbReference type="PANTHER" id="PTHR11537">
    <property type="entry name" value="VOLTAGE-GATED POTASSIUM CHANNEL"/>
    <property type="match status" value="1"/>
</dbReference>
<feature type="transmembrane region" description="Helical" evidence="13">
    <location>
        <begin position="302"/>
        <end position="321"/>
    </location>
</feature>
<feature type="transmembrane region" description="Helical" evidence="13">
    <location>
        <begin position="333"/>
        <end position="352"/>
    </location>
</feature>
<dbReference type="InterPro" id="IPR027359">
    <property type="entry name" value="Volt_channel_dom_sf"/>
</dbReference>
<evidence type="ECO:0000313" key="15">
    <source>
        <dbReference type="EMBL" id="KAG2448696.1"/>
    </source>
</evidence>
<sequence length="587" mass="65291">MVNNSEAGLPNGDSGHAAFARASAKASLKVVENGPVAEEEHPALADAQSQARLALKKQAVESLSVPTRKYLHVNAQGKGIPVWMDWDKQPKLNKWNYYMDRLYTLMTDSGSSVWALIISNVMVITILVSTISFCLETIPSFSEERNPSAARTFTLIETVTIQIFALDYLLRFISAPVKLKFVVEPFNIIDIISIVPWYIITFVGADFNGTTVFRVARLFRVFRVFKLGGRYSKLLVVLGALRKSMDMLFLMCFFITLCIVFFSTLEYYAERGDWDPELGYYVRPLETQFFPTDPPTPKPSPFSSIVEGFWWAIVTLMTVGYGDVVPVSAAGKFIASVAMICGVLSLALPISVVGTTFSNDWEAHIAEERRRLASSTRKSQVVTSPALLKLHKLLGKHLAHIDVLGDLNRASELALDDAASSIHGRVKATKKHLHTEAKADLRLRKAAKQRVDPALEYDRQYGYLPAEHVRDRYREPLVQMADTADQLSKRAFHVMRMESVNAALLDPVLAATVARLAKKHADLQFLLSKFEETPEPLTILEAELSDLHQGVREAHEANAAAGLMTPRTPGTAASRKISIDAVRSPRQ</sequence>
<evidence type="ECO:0000256" key="2">
    <source>
        <dbReference type="ARBA" id="ARBA00022448"/>
    </source>
</evidence>
<dbReference type="PRINTS" id="PR00169">
    <property type="entry name" value="KCHANNEL"/>
</dbReference>
<proteinExistence type="predicted"/>
<keyword evidence="7" id="KW-0630">Potassium</keyword>
<accession>A0A835WKE6</accession>
<reference evidence="15" key="1">
    <citation type="journal article" date="2020" name="bioRxiv">
        <title>Comparative genomics of Chlamydomonas.</title>
        <authorList>
            <person name="Craig R.J."/>
            <person name="Hasan A.R."/>
            <person name="Ness R.W."/>
            <person name="Keightley P.D."/>
        </authorList>
    </citation>
    <scope>NUCLEOTIDE SEQUENCE</scope>
    <source>
        <strain evidence="15">CCAP 11/173</strain>
    </source>
</reference>
<evidence type="ECO:0000259" key="14">
    <source>
        <dbReference type="Pfam" id="PF00520"/>
    </source>
</evidence>
<evidence type="ECO:0000256" key="7">
    <source>
        <dbReference type="ARBA" id="ARBA00022958"/>
    </source>
</evidence>
<keyword evidence="16" id="KW-1185">Reference proteome</keyword>
<evidence type="ECO:0000256" key="10">
    <source>
        <dbReference type="ARBA" id="ARBA00023136"/>
    </source>
</evidence>
<dbReference type="GO" id="GO:0008076">
    <property type="term" value="C:voltage-gated potassium channel complex"/>
    <property type="evidence" value="ECO:0007669"/>
    <property type="project" value="InterPro"/>
</dbReference>
<feature type="region of interest" description="Disordered" evidence="12">
    <location>
        <begin position="559"/>
        <end position="587"/>
    </location>
</feature>
<evidence type="ECO:0000256" key="4">
    <source>
        <dbReference type="ARBA" id="ARBA00022692"/>
    </source>
</evidence>
<feature type="domain" description="Ion transport" evidence="14">
    <location>
        <begin position="118"/>
        <end position="359"/>
    </location>
</feature>
<dbReference type="FunFam" id="1.10.287.70:FF:000097">
    <property type="entry name" value="Potassium voltage-gated channel subfamily G member 3"/>
    <property type="match status" value="1"/>
</dbReference>
<evidence type="ECO:0000256" key="11">
    <source>
        <dbReference type="ARBA" id="ARBA00023303"/>
    </source>
</evidence>
<dbReference type="AlphaFoldDB" id="A0A835WKE6"/>
<name>A0A835WKE6_9CHLO</name>
<dbReference type="EMBL" id="JAEHOD010000016">
    <property type="protein sequence ID" value="KAG2448696.1"/>
    <property type="molecule type" value="Genomic_DNA"/>
</dbReference>
<keyword evidence="5" id="KW-0631">Potassium channel</keyword>
<keyword evidence="11" id="KW-0407">Ion channel</keyword>
<evidence type="ECO:0000256" key="5">
    <source>
        <dbReference type="ARBA" id="ARBA00022826"/>
    </source>
</evidence>
<organism evidence="15 16">
    <name type="scientific">Chlamydomonas schloesseri</name>
    <dbReference type="NCBI Taxonomy" id="2026947"/>
    <lineage>
        <taxon>Eukaryota</taxon>
        <taxon>Viridiplantae</taxon>
        <taxon>Chlorophyta</taxon>
        <taxon>core chlorophytes</taxon>
        <taxon>Chlorophyceae</taxon>
        <taxon>CS clade</taxon>
        <taxon>Chlamydomonadales</taxon>
        <taxon>Chlamydomonadaceae</taxon>
        <taxon>Chlamydomonas</taxon>
    </lineage>
</organism>
<gene>
    <name evidence="15" type="ORF">HYH02_006052</name>
</gene>
<dbReference type="FunFam" id="1.20.120.350:FF:000091">
    <property type="entry name" value="Predicted protein"/>
    <property type="match status" value="1"/>
</dbReference>
<keyword evidence="8 13" id="KW-1133">Transmembrane helix</keyword>
<keyword evidence="2" id="KW-0813">Transport</keyword>
<dbReference type="Gene3D" id="1.10.287.70">
    <property type="match status" value="1"/>
</dbReference>
<evidence type="ECO:0000256" key="9">
    <source>
        <dbReference type="ARBA" id="ARBA00023065"/>
    </source>
</evidence>